<reference evidence="1" key="1">
    <citation type="submission" date="2018-05" db="EMBL/GenBank/DDBJ databases">
        <authorList>
            <person name="Lanie J.A."/>
            <person name="Ng W.-L."/>
            <person name="Kazmierczak K.M."/>
            <person name="Andrzejewski T.M."/>
            <person name="Davidsen T.M."/>
            <person name="Wayne K.J."/>
            <person name="Tettelin H."/>
            <person name="Glass J.I."/>
            <person name="Rusch D."/>
            <person name="Podicherti R."/>
            <person name="Tsui H.-C.T."/>
            <person name="Winkler M.E."/>
        </authorList>
    </citation>
    <scope>NUCLEOTIDE SEQUENCE</scope>
</reference>
<gene>
    <name evidence="1" type="ORF">METZ01_LOCUS133223</name>
</gene>
<evidence type="ECO:0000313" key="1">
    <source>
        <dbReference type="EMBL" id="SVA80369.1"/>
    </source>
</evidence>
<proteinExistence type="predicted"/>
<dbReference type="AlphaFoldDB" id="A0A381YTS3"/>
<name>A0A381YTS3_9ZZZZ</name>
<sequence length="129" mass="15062">MANEAKNFQLTADDKERYEKRISEIDLSSKETLLNSIPRKIESLRCLPDLKSFQVELIKDISTLYNLITTKKDLNGLAQRRILFALEYFNKIEDEIPDQLPWVGYLDDAVVVRWVLEDLLADYGKYCDT</sequence>
<organism evidence="1">
    <name type="scientific">marine metagenome</name>
    <dbReference type="NCBI Taxonomy" id="408172"/>
    <lineage>
        <taxon>unclassified sequences</taxon>
        <taxon>metagenomes</taxon>
        <taxon>ecological metagenomes</taxon>
    </lineage>
</organism>
<dbReference type="EMBL" id="UINC01019030">
    <property type="protein sequence ID" value="SVA80369.1"/>
    <property type="molecule type" value="Genomic_DNA"/>
</dbReference>
<protein>
    <submittedName>
        <fullName evidence="1">Uncharacterized protein</fullName>
    </submittedName>
</protein>
<accession>A0A381YTS3</accession>